<comment type="caution">
    <text evidence="1">The sequence shown here is derived from an EMBL/GenBank/DDBJ whole genome shotgun (WGS) entry which is preliminary data.</text>
</comment>
<evidence type="ECO:0000313" key="2">
    <source>
        <dbReference type="Proteomes" id="UP000789831"/>
    </source>
</evidence>
<dbReference type="Proteomes" id="UP000789831">
    <property type="component" value="Unassembled WGS sequence"/>
</dbReference>
<keyword evidence="2" id="KW-1185">Reference proteome</keyword>
<protein>
    <submittedName>
        <fullName evidence="1">3690_t:CDS:1</fullName>
    </submittedName>
</protein>
<sequence>MVTVREARLRRGNWIIQYNLGMAMSISAHIKMPVAFDGLLNSVIKFFAAQYFGSKKYVE</sequence>
<accession>A0A9N8UZ82</accession>
<dbReference type="EMBL" id="CAJVPL010000027">
    <property type="protein sequence ID" value="CAG8435532.1"/>
    <property type="molecule type" value="Genomic_DNA"/>
</dbReference>
<evidence type="ECO:0000313" key="1">
    <source>
        <dbReference type="EMBL" id="CAG8435532.1"/>
    </source>
</evidence>
<dbReference type="AlphaFoldDB" id="A0A9N8UZ82"/>
<organism evidence="1 2">
    <name type="scientific">Ambispora gerdemannii</name>
    <dbReference type="NCBI Taxonomy" id="144530"/>
    <lineage>
        <taxon>Eukaryota</taxon>
        <taxon>Fungi</taxon>
        <taxon>Fungi incertae sedis</taxon>
        <taxon>Mucoromycota</taxon>
        <taxon>Glomeromycotina</taxon>
        <taxon>Glomeromycetes</taxon>
        <taxon>Archaeosporales</taxon>
        <taxon>Ambisporaceae</taxon>
        <taxon>Ambispora</taxon>
    </lineage>
</organism>
<reference evidence="1" key="1">
    <citation type="submission" date="2021-06" db="EMBL/GenBank/DDBJ databases">
        <authorList>
            <person name="Kallberg Y."/>
            <person name="Tangrot J."/>
            <person name="Rosling A."/>
        </authorList>
    </citation>
    <scope>NUCLEOTIDE SEQUENCE</scope>
    <source>
        <strain evidence="1">MT106</strain>
    </source>
</reference>
<gene>
    <name evidence="1" type="ORF">AGERDE_LOCUS548</name>
</gene>
<name>A0A9N8UZ82_9GLOM</name>
<proteinExistence type="predicted"/>